<dbReference type="STRING" id="203122.Sde_1967"/>
<dbReference type="GeneID" id="98613642"/>
<dbReference type="GO" id="GO:0005524">
    <property type="term" value="F:ATP binding"/>
    <property type="evidence" value="ECO:0007669"/>
    <property type="project" value="InterPro"/>
</dbReference>
<accession>Q21JA2</accession>
<evidence type="ECO:0000259" key="1">
    <source>
        <dbReference type="PROSITE" id="PS51192"/>
    </source>
</evidence>
<dbReference type="AlphaFoldDB" id="Q21JA2"/>
<dbReference type="GO" id="GO:0016818">
    <property type="term" value="F:hydrolase activity, acting on acid anhydrides, in phosphorus-containing anhydrides"/>
    <property type="evidence" value="ECO:0007669"/>
    <property type="project" value="InterPro"/>
</dbReference>
<evidence type="ECO:0000313" key="3">
    <source>
        <dbReference type="Proteomes" id="UP000001947"/>
    </source>
</evidence>
<dbReference type="KEGG" id="sde:Sde_1967"/>
<dbReference type="PROSITE" id="PS51192">
    <property type="entry name" value="HELICASE_ATP_BIND_1"/>
    <property type="match status" value="1"/>
</dbReference>
<feature type="domain" description="Helicase ATP-binding" evidence="1">
    <location>
        <begin position="49"/>
        <end position="313"/>
    </location>
</feature>
<dbReference type="InterPro" id="IPR011545">
    <property type="entry name" value="DEAD/DEAH_box_helicase_dom"/>
</dbReference>
<proteinExistence type="predicted"/>
<dbReference type="RefSeq" id="WP_011468445.1">
    <property type="nucleotide sequence ID" value="NC_007912.1"/>
</dbReference>
<keyword evidence="3" id="KW-1185">Reference proteome</keyword>
<name>Q21JA2_SACD2</name>
<dbReference type="InterPro" id="IPR014001">
    <property type="entry name" value="Helicase_ATP-bd"/>
</dbReference>
<dbReference type="Pfam" id="PF00270">
    <property type="entry name" value="DEAD"/>
    <property type="match status" value="1"/>
</dbReference>
<dbReference type="eggNOG" id="COG1061">
    <property type="taxonomic scope" value="Bacteria"/>
</dbReference>
<dbReference type="InterPro" id="IPR027417">
    <property type="entry name" value="P-loop_NTPase"/>
</dbReference>
<gene>
    <name evidence="2" type="ordered locus">Sde_1967</name>
</gene>
<evidence type="ECO:0000313" key="2">
    <source>
        <dbReference type="EMBL" id="ABD81227.1"/>
    </source>
</evidence>
<dbReference type="Proteomes" id="UP000001947">
    <property type="component" value="Chromosome"/>
</dbReference>
<dbReference type="EMBL" id="CP000282">
    <property type="protein sequence ID" value="ABD81227.1"/>
    <property type="molecule type" value="Genomic_DNA"/>
</dbReference>
<dbReference type="Gene3D" id="3.40.50.300">
    <property type="entry name" value="P-loop containing nucleotide triphosphate hydrolases"/>
    <property type="match status" value="2"/>
</dbReference>
<dbReference type="InterPro" id="IPR006555">
    <property type="entry name" value="ATP-dep_Helicase_C"/>
</dbReference>
<dbReference type="GO" id="GO:0004386">
    <property type="term" value="F:helicase activity"/>
    <property type="evidence" value="ECO:0007669"/>
    <property type="project" value="UniProtKB-KW"/>
</dbReference>
<dbReference type="SUPFAM" id="SSF52540">
    <property type="entry name" value="P-loop containing nucleoside triphosphate hydrolases"/>
    <property type="match status" value="1"/>
</dbReference>
<dbReference type="GO" id="GO:0006139">
    <property type="term" value="P:nucleobase-containing compound metabolic process"/>
    <property type="evidence" value="ECO:0007669"/>
    <property type="project" value="InterPro"/>
</dbReference>
<dbReference type="HOGENOM" id="CLU_017774_0_0_6"/>
<dbReference type="GO" id="GO:0003676">
    <property type="term" value="F:nucleic acid binding"/>
    <property type="evidence" value="ECO:0007669"/>
    <property type="project" value="InterPro"/>
</dbReference>
<sequence length="847" mass="96542">MPINFEKRSPNKGTEKKVHPCEIYDTLDRNANKGPLRVPVQNAVLDNWFVNYRNQRDVILKLPTGEGKTLIGLLILQSKINQKKGSCLYICPNKYLADQVRIQADEFGIHHCAINENGLPEDFINGEKILITHAQIVFNGRSTNFGIGQDSIEVENILLDDAHSCIEIIKTASKFRIPRSSDCYHELLQIFGDALKSQGAGTYADICNESKSAILAVPYWEWESKQDEVIQILSKYNKSMDKSVWFVWDLLKDNLDNCTAVFSGAGIEISPRLLPMEMFGAFYNASHRVFMSATISNDSFFIRDLGLTKEVIEMPLTFDKKWSGEKMVLIPSLIDGSLTRESLVNWIGKWRNTNYGVVAITPSNWHKKIWESLGSTAVDASNLLEEVEKLKLGHFPSPVVMAAKYDGVDLPDNMCRILVIDSLPITETITEKYIECCIPNSTFTQIKTAQTIEQGLGRAVRGEKDYCVVLLLGNDLVKQIRFKGSRPYLSPQTRKQIDIGLDLAKYAREDMDESQNYIQMLISVINQGLGRDESWKQFYISNMDSIDLDDSRSTEISDEMLIQERKAECYHSEGKHTDAANAIQVLLDKHSATLSKEERGWYLQEMSRYLYAQNRVEGMAMQVNAHRTNKRLFLPPEGYQFTKIDLKAHERIENIKSLIGQYDEFEDFLVYMDDVFSRLVFGVKSERFESAVDELGKLLGFNTERPDSNWKSGPDNLWAIKNGEYLFIECKSEVLLTRAEILKDETGQFNNNIAWFKRFYPGAKVVYSIIIPTKKVKSNTGFNESVVVLRERGLKNLVSNARAFVLGFKNSDLKSLSDNFIHQSIHQHNLDADGLIEYYFESTLLVN</sequence>
<dbReference type="eggNOG" id="COG1199">
    <property type="taxonomic scope" value="Bacteria"/>
</dbReference>
<dbReference type="SMART" id="SM00491">
    <property type="entry name" value="HELICc2"/>
    <property type="match status" value="1"/>
</dbReference>
<reference evidence="2 3" key="1">
    <citation type="journal article" date="2008" name="PLoS Genet.">
        <title>Complete genome sequence of the complex carbohydrate-degrading marine bacterium, Saccharophagus degradans strain 2-40 T.</title>
        <authorList>
            <person name="Weiner R.M."/>
            <person name="Taylor L.E.II."/>
            <person name="Henrissat B."/>
            <person name="Hauser L."/>
            <person name="Land M."/>
            <person name="Coutinho P.M."/>
            <person name="Rancurel C."/>
            <person name="Saunders E.H."/>
            <person name="Longmire A.G."/>
            <person name="Zhang H."/>
            <person name="Bayer E.A."/>
            <person name="Gilbert H.J."/>
            <person name="Larimer F."/>
            <person name="Zhulin I.B."/>
            <person name="Ekborg N.A."/>
            <person name="Lamed R."/>
            <person name="Richardson P.M."/>
            <person name="Borovok I."/>
            <person name="Hutcheson S."/>
        </authorList>
    </citation>
    <scope>NUCLEOTIDE SEQUENCE [LARGE SCALE GENOMIC DNA]</scope>
    <source>
        <strain evidence="3">2-40 / ATCC 43961 / DSM 17024</strain>
    </source>
</reference>
<keyword evidence="2" id="KW-0067">ATP-binding</keyword>
<keyword evidence="2" id="KW-0547">Nucleotide-binding</keyword>
<dbReference type="OrthoDB" id="366844at2"/>
<dbReference type="SMART" id="SM00487">
    <property type="entry name" value="DEXDc"/>
    <property type="match status" value="1"/>
</dbReference>
<dbReference type="Pfam" id="PF13307">
    <property type="entry name" value="Helicase_C_2"/>
    <property type="match status" value="1"/>
</dbReference>
<keyword evidence="2" id="KW-0347">Helicase</keyword>
<protein>
    <submittedName>
        <fullName evidence="2">Helicase c2</fullName>
    </submittedName>
</protein>
<organism evidence="2 3">
    <name type="scientific">Saccharophagus degradans (strain 2-40 / ATCC 43961 / DSM 17024)</name>
    <dbReference type="NCBI Taxonomy" id="203122"/>
    <lineage>
        <taxon>Bacteria</taxon>
        <taxon>Pseudomonadati</taxon>
        <taxon>Pseudomonadota</taxon>
        <taxon>Gammaproteobacteria</taxon>
        <taxon>Cellvibrionales</taxon>
        <taxon>Cellvibrionaceae</taxon>
        <taxon>Saccharophagus</taxon>
    </lineage>
</organism>
<keyword evidence="2" id="KW-0378">Hydrolase</keyword>